<dbReference type="Gene3D" id="3.40.1350.140">
    <property type="entry name" value="MepB-like"/>
    <property type="match status" value="1"/>
</dbReference>
<dbReference type="InterPro" id="IPR038231">
    <property type="entry name" value="MepB-like_sf"/>
</dbReference>
<reference evidence="2 4" key="1">
    <citation type="submission" date="2014-12" db="EMBL/GenBank/DDBJ databases">
        <title>Draft genome sequences of 29 type strains of Enterococci.</title>
        <authorList>
            <person name="Zhong Z."/>
            <person name="Sun Z."/>
            <person name="Liu W."/>
            <person name="Zhang W."/>
            <person name="Zhang H."/>
        </authorList>
    </citation>
    <scope>NUCLEOTIDE SEQUENCE [LARGE SCALE GENOMIC DNA]</scope>
    <source>
        <strain evidence="2 4">DSM 22801</strain>
    </source>
</reference>
<dbReference type="InterPro" id="IPR011235">
    <property type="entry name" value="MepB-like"/>
</dbReference>
<dbReference type="PIRSF" id="PIRSF032285">
    <property type="entry name" value="UCP032285"/>
    <property type="match status" value="1"/>
</dbReference>
<dbReference type="OrthoDB" id="4954833at2"/>
<dbReference type="KEGG" id="ess:ATZ33_16880"/>
<evidence type="ECO:0000313" key="3">
    <source>
        <dbReference type="Proteomes" id="UP000065511"/>
    </source>
</evidence>
<dbReference type="Proteomes" id="UP000065511">
    <property type="component" value="Chromosome"/>
</dbReference>
<dbReference type="EMBL" id="CP013614">
    <property type="protein sequence ID" value="ALS03365.1"/>
    <property type="molecule type" value="Genomic_DNA"/>
</dbReference>
<keyword evidence="3" id="KW-1185">Reference proteome</keyword>
<proteinExistence type="predicted"/>
<evidence type="ECO:0000313" key="1">
    <source>
        <dbReference type="EMBL" id="ALS03365.1"/>
    </source>
</evidence>
<dbReference type="Proteomes" id="UP000183039">
    <property type="component" value="Unassembled WGS sequence"/>
</dbReference>
<organism evidence="2 4">
    <name type="scientific">Enterococcus silesiacus</name>
    <dbReference type="NCBI Taxonomy" id="332949"/>
    <lineage>
        <taxon>Bacteria</taxon>
        <taxon>Bacillati</taxon>
        <taxon>Bacillota</taxon>
        <taxon>Bacilli</taxon>
        <taxon>Lactobacillales</taxon>
        <taxon>Enterococcaceae</taxon>
        <taxon>Enterococcus</taxon>
    </lineage>
</organism>
<evidence type="ECO:0000313" key="4">
    <source>
        <dbReference type="Proteomes" id="UP000183039"/>
    </source>
</evidence>
<accession>A0A0S3KGF9</accession>
<name>A0A0S3KGF9_9ENTE</name>
<protein>
    <submittedName>
        <fullName evidence="1">MepB protein</fullName>
    </submittedName>
</protein>
<reference evidence="1 3" key="2">
    <citation type="submission" date="2015-12" db="EMBL/GenBank/DDBJ databases">
        <authorList>
            <person name="Lauer A."/>
            <person name="Humrighouse B."/>
            <person name="Loparev V."/>
            <person name="Shewmaker P.L."/>
            <person name="Whitney A.M."/>
            <person name="McLaughlin R.W."/>
        </authorList>
    </citation>
    <scope>NUCLEOTIDE SEQUENCE [LARGE SCALE GENOMIC DNA]</scope>
    <source>
        <strain evidence="1 3">LMG 23085</strain>
    </source>
</reference>
<dbReference type="AlphaFoldDB" id="A0A0S3KGF9"/>
<sequence length="162" mass="18821">MESLDYLLKILAEISQLSLEKLQVEEQNKEYEGVIFSVGKQTFRSRKAKQTPKKAGYFVVFWEKDDQNKNQPYDAITAPDKLVITVFDQEKKGQFIFPKEILIEKGILSHGKITGKMALRVYPDWIDELNPTAAATQRWQVPFFIDLTAKRDVEKLNELYFA</sequence>
<dbReference type="Pfam" id="PF08877">
    <property type="entry name" value="MepB-like"/>
    <property type="match status" value="1"/>
</dbReference>
<evidence type="ECO:0000313" key="2">
    <source>
        <dbReference type="EMBL" id="OJG92933.1"/>
    </source>
</evidence>
<dbReference type="EMBL" id="JXLC01000003">
    <property type="protein sequence ID" value="OJG92933.1"/>
    <property type="molecule type" value="Genomic_DNA"/>
</dbReference>
<gene>
    <name evidence="1" type="ORF">ATZ33_16880</name>
    <name evidence="2" type="ORF">RV15_GL002067</name>
</gene>